<dbReference type="AlphaFoldDB" id="A0A5B7CJH3"/>
<dbReference type="EMBL" id="VSRR010000082">
    <property type="protein sequence ID" value="MPC09737.1"/>
    <property type="molecule type" value="Genomic_DNA"/>
</dbReference>
<evidence type="ECO:0000256" key="1">
    <source>
        <dbReference type="SAM" id="SignalP"/>
    </source>
</evidence>
<proteinExistence type="predicted"/>
<evidence type="ECO:0000313" key="2">
    <source>
        <dbReference type="EMBL" id="MPC09737.1"/>
    </source>
</evidence>
<keyword evidence="3" id="KW-1185">Reference proteome</keyword>
<comment type="caution">
    <text evidence="2">The sequence shown here is derived from an EMBL/GenBank/DDBJ whole genome shotgun (WGS) entry which is preliminary data.</text>
</comment>
<reference evidence="2 3" key="1">
    <citation type="submission" date="2019-05" db="EMBL/GenBank/DDBJ databases">
        <title>Another draft genome of Portunus trituberculatus and its Hox gene families provides insights of decapod evolution.</title>
        <authorList>
            <person name="Jeong J.-H."/>
            <person name="Song I."/>
            <person name="Kim S."/>
            <person name="Choi T."/>
            <person name="Kim D."/>
            <person name="Ryu S."/>
            <person name="Kim W."/>
        </authorList>
    </citation>
    <scope>NUCLEOTIDE SEQUENCE [LARGE SCALE GENOMIC DNA]</scope>
    <source>
        <tissue evidence="2">Muscle</tissue>
    </source>
</reference>
<dbReference type="Proteomes" id="UP000324222">
    <property type="component" value="Unassembled WGS sequence"/>
</dbReference>
<keyword evidence="1" id="KW-0732">Signal</keyword>
<feature type="chain" id="PRO_5022889383" evidence="1">
    <location>
        <begin position="26"/>
        <end position="185"/>
    </location>
</feature>
<evidence type="ECO:0000313" key="3">
    <source>
        <dbReference type="Proteomes" id="UP000324222"/>
    </source>
</evidence>
<protein>
    <submittedName>
        <fullName evidence="2">Uncharacterized protein</fullName>
    </submittedName>
</protein>
<name>A0A5B7CJH3_PORTR</name>
<gene>
    <name evidence="2" type="ORF">E2C01_002356</name>
</gene>
<organism evidence="2 3">
    <name type="scientific">Portunus trituberculatus</name>
    <name type="common">Swimming crab</name>
    <name type="synonym">Neptunus trituberculatus</name>
    <dbReference type="NCBI Taxonomy" id="210409"/>
    <lineage>
        <taxon>Eukaryota</taxon>
        <taxon>Metazoa</taxon>
        <taxon>Ecdysozoa</taxon>
        <taxon>Arthropoda</taxon>
        <taxon>Crustacea</taxon>
        <taxon>Multicrustacea</taxon>
        <taxon>Malacostraca</taxon>
        <taxon>Eumalacostraca</taxon>
        <taxon>Eucarida</taxon>
        <taxon>Decapoda</taxon>
        <taxon>Pleocyemata</taxon>
        <taxon>Brachyura</taxon>
        <taxon>Eubrachyura</taxon>
        <taxon>Portunoidea</taxon>
        <taxon>Portunidae</taxon>
        <taxon>Portuninae</taxon>
        <taxon>Portunus</taxon>
    </lineage>
</organism>
<sequence>MGVALATKLSLAALVVAWTAGLGDASIMSKAFFQWTKDQYLLNGSSFHGWCALEGHWRSPWNSATAIIRKRPMKYFLEIGTSQMIKGRVKLVGNATTLATHLRGKPVRKGKKQLYVADVTCAKVGNKDHLYAVVLPVGGLRSSLAFYDMIRSEGAPKLRPIDLSSTEAKKPIVYMSEKEANPNPL</sequence>
<accession>A0A5B7CJH3</accession>
<feature type="signal peptide" evidence="1">
    <location>
        <begin position="1"/>
        <end position="25"/>
    </location>
</feature>